<dbReference type="GO" id="GO:0046872">
    <property type="term" value="F:metal ion binding"/>
    <property type="evidence" value="ECO:0007669"/>
    <property type="project" value="UniProtKB-KW"/>
</dbReference>
<proteinExistence type="inferred from homology"/>
<evidence type="ECO:0000259" key="8">
    <source>
        <dbReference type="PROSITE" id="PS51379"/>
    </source>
</evidence>
<dbReference type="STRING" id="1817863.A2Y62_08200"/>
<dbReference type="SUPFAM" id="SSF54862">
    <property type="entry name" value="4Fe-4S ferredoxins"/>
    <property type="match status" value="1"/>
</dbReference>
<dbReference type="PANTHER" id="PTHR43498:SF1">
    <property type="entry name" value="COB--COM HETERODISULFIDE REDUCTASE IRON-SULFUR SUBUNIT A"/>
    <property type="match status" value="1"/>
</dbReference>
<evidence type="ECO:0000256" key="2">
    <source>
        <dbReference type="ARBA" id="ARBA00006561"/>
    </source>
</evidence>
<dbReference type="Pfam" id="PF12831">
    <property type="entry name" value="FAD_oxidored"/>
    <property type="match status" value="1"/>
</dbReference>
<dbReference type="EMBL" id="MFGW01000207">
    <property type="protein sequence ID" value="OGF59681.1"/>
    <property type="molecule type" value="Genomic_DNA"/>
</dbReference>
<sequence length="280" mass="31143">MKENGQVNIGVYICHCGSNIAGTVDVNTVREYASKLVHIAIARDYKFMCSDPGQELIKKDITDYKLNRVVVASCSPLMHEPTFQKACEQAGLNAYYFQMANIREHCSWVHEDKREATEKAKLLINAAIRRVFYHDSLTSRLVDINPATLVVGGGISGIQAALEIAESGNKVYLVERDPSIGGKMALFDKTFPTLDCAACILTPKMVNVGQNKNIKLMTWSEVVDVSGYIGNFKVKVKRKARYIDESKCNGCGLCYTSCPATRIPKKRVIKLANQVLKELR</sequence>
<dbReference type="InterPro" id="IPR017900">
    <property type="entry name" value="4Fe4S_Fe_S_CS"/>
</dbReference>
<keyword evidence="6" id="KW-0408">Iron</keyword>
<dbReference type="InterPro" id="IPR017896">
    <property type="entry name" value="4Fe4S_Fe-S-bd"/>
</dbReference>
<dbReference type="InterPro" id="IPR039650">
    <property type="entry name" value="HdrA-like"/>
</dbReference>
<dbReference type="PROSITE" id="PS51379">
    <property type="entry name" value="4FE4S_FER_2"/>
    <property type="match status" value="1"/>
</dbReference>
<protein>
    <recommendedName>
        <fullName evidence="8">4Fe-4S ferredoxin-type domain-containing protein</fullName>
    </recommendedName>
</protein>
<dbReference type="AlphaFoldDB" id="A0A1F5V9U4"/>
<dbReference type="PANTHER" id="PTHR43498">
    <property type="entry name" value="FERREDOXIN:COB-COM HETERODISULFIDE REDUCTASE SUBUNIT A"/>
    <property type="match status" value="1"/>
</dbReference>
<gene>
    <name evidence="9" type="ORF">A2Y62_08200</name>
</gene>
<dbReference type="Gene3D" id="3.40.50.720">
    <property type="entry name" value="NAD(P)-binding Rossmann-like Domain"/>
    <property type="match status" value="1"/>
</dbReference>
<comment type="similarity">
    <text evidence="2">Belongs to the HdrA family.</text>
</comment>
<feature type="domain" description="4Fe-4S ferredoxin-type" evidence="8">
    <location>
        <begin position="239"/>
        <end position="268"/>
    </location>
</feature>
<keyword evidence="7" id="KW-0411">Iron-sulfur</keyword>
<evidence type="ECO:0000256" key="1">
    <source>
        <dbReference type="ARBA" id="ARBA00001974"/>
    </source>
</evidence>
<keyword evidence="4" id="KW-0285">Flavoprotein</keyword>
<keyword evidence="4" id="KW-0274">FAD</keyword>
<dbReference type="PROSITE" id="PS00198">
    <property type="entry name" value="4FE4S_FER_1"/>
    <property type="match status" value="1"/>
</dbReference>
<dbReference type="GO" id="GO:0016491">
    <property type="term" value="F:oxidoreductase activity"/>
    <property type="evidence" value="ECO:0007669"/>
    <property type="project" value="UniProtKB-KW"/>
</dbReference>
<evidence type="ECO:0000256" key="7">
    <source>
        <dbReference type="ARBA" id="ARBA00023014"/>
    </source>
</evidence>
<accession>A0A1F5V9U4</accession>
<evidence type="ECO:0000256" key="6">
    <source>
        <dbReference type="ARBA" id="ARBA00023004"/>
    </source>
</evidence>
<comment type="cofactor">
    <cofactor evidence="1">
        <name>FAD</name>
        <dbReference type="ChEBI" id="CHEBI:57692"/>
    </cofactor>
</comment>
<comment type="caution">
    <text evidence="9">The sequence shown here is derived from an EMBL/GenBank/DDBJ whole genome shotgun (WGS) entry which is preliminary data.</text>
</comment>
<evidence type="ECO:0000256" key="3">
    <source>
        <dbReference type="ARBA" id="ARBA00022723"/>
    </source>
</evidence>
<keyword evidence="3" id="KW-0479">Metal-binding</keyword>
<evidence type="ECO:0000313" key="10">
    <source>
        <dbReference type="Proteomes" id="UP000178943"/>
    </source>
</evidence>
<keyword evidence="5" id="KW-0560">Oxidoreductase</keyword>
<dbReference type="Gene3D" id="3.30.70.20">
    <property type="match status" value="1"/>
</dbReference>
<dbReference type="GO" id="GO:0051536">
    <property type="term" value="F:iron-sulfur cluster binding"/>
    <property type="evidence" value="ECO:0007669"/>
    <property type="project" value="UniProtKB-KW"/>
</dbReference>
<organism evidence="9 10">
    <name type="scientific">Candidatus Fischerbacteria bacterium RBG_13_37_8</name>
    <dbReference type="NCBI Taxonomy" id="1817863"/>
    <lineage>
        <taxon>Bacteria</taxon>
        <taxon>Candidatus Fischeribacteriota</taxon>
    </lineage>
</organism>
<name>A0A1F5V9U4_9BACT</name>
<evidence type="ECO:0000256" key="5">
    <source>
        <dbReference type="ARBA" id="ARBA00023002"/>
    </source>
</evidence>
<evidence type="ECO:0000256" key="4">
    <source>
        <dbReference type="ARBA" id="ARBA00022827"/>
    </source>
</evidence>
<dbReference type="Pfam" id="PF00037">
    <property type="entry name" value="Fer4"/>
    <property type="match status" value="1"/>
</dbReference>
<evidence type="ECO:0000313" key="9">
    <source>
        <dbReference type="EMBL" id="OGF59681.1"/>
    </source>
</evidence>
<dbReference type="Proteomes" id="UP000178943">
    <property type="component" value="Unassembled WGS sequence"/>
</dbReference>
<reference evidence="9 10" key="1">
    <citation type="journal article" date="2016" name="Nat. Commun.">
        <title>Thousands of microbial genomes shed light on interconnected biogeochemical processes in an aquifer system.</title>
        <authorList>
            <person name="Anantharaman K."/>
            <person name="Brown C.T."/>
            <person name="Hug L.A."/>
            <person name="Sharon I."/>
            <person name="Castelle C.J."/>
            <person name="Probst A.J."/>
            <person name="Thomas B.C."/>
            <person name="Singh A."/>
            <person name="Wilkins M.J."/>
            <person name="Karaoz U."/>
            <person name="Brodie E.L."/>
            <person name="Williams K.H."/>
            <person name="Hubbard S.S."/>
            <person name="Banfield J.F."/>
        </authorList>
    </citation>
    <scope>NUCLEOTIDE SEQUENCE [LARGE SCALE GENOMIC DNA]</scope>
</reference>
<dbReference type="SUPFAM" id="SSF51971">
    <property type="entry name" value="Nucleotide-binding domain"/>
    <property type="match status" value="1"/>
</dbReference>